<protein>
    <submittedName>
        <fullName evidence="2">Uncharacterized protein</fullName>
    </submittedName>
</protein>
<feature type="region of interest" description="Disordered" evidence="1">
    <location>
        <begin position="39"/>
        <end position="70"/>
    </location>
</feature>
<reference evidence="2 3" key="1">
    <citation type="journal article" date="2024" name="G3 (Bethesda)">
        <title>Genome assembly of Hibiscus sabdariffa L. provides insights into metabolisms of medicinal natural products.</title>
        <authorList>
            <person name="Kim T."/>
        </authorList>
    </citation>
    <scope>NUCLEOTIDE SEQUENCE [LARGE SCALE GENOMIC DNA]</scope>
    <source>
        <strain evidence="2">TK-2024</strain>
        <tissue evidence="2">Old leaves</tissue>
    </source>
</reference>
<gene>
    <name evidence="2" type="ORF">V6N11_051982</name>
</gene>
<organism evidence="2 3">
    <name type="scientific">Hibiscus sabdariffa</name>
    <name type="common">roselle</name>
    <dbReference type="NCBI Taxonomy" id="183260"/>
    <lineage>
        <taxon>Eukaryota</taxon>
        <taxon>Viridiplantae</taxon>
        <taxon>Streptophyta</taxon>
        <taxon>Embryophyta</taxon>
        <taxon>Tracheophyta</taxon>
        <taxon>Spermatophyta</taxon>
        <taxon>Magnoliopsida</taxon>
        <taxon>eudicotyledons</taxon>
        <taxon>Gunneridae</taxon>
        <taxon>Pentapetalae</taxon>
        <taxon>rosids</taxon>
        <taxon>malvids</taxon>
        <taxon>Malvales</taxon>
        <taxon>Malvaceae</taxon>
        <taxon>Malvoideae</taxon>
        <taxon>Hibiscus</taxon>
    </lineage>
</organism>
<comment type="caution">
    <text evidence="2">The sequence shown here is derived from an EMBL/GenBank/DDBJ whole genome shotgun (WGS) entry which is preliminary data.</text>
</comment>
<accession>A0ABR2U8Y8</accession>
<name>A0ABR2U8Y8_9ROSI</name>
<evidence type="ECO:0000313" key="3">
    <source>
        <dbReference type="Proteomes" id="UP001396334"/>
    </source>
</evidence>
<dbReference type="Proteomes" id="UP001396334">
    <property type="component" value="Unassembled WGS sequence"/>
</dbReference>
<evidence type="ECO:0000313" key="2">
    <source>
        <dbReference type="EMBL" id="KAK9046082.1"/>
    </source>
</evidence>
<dbReference type="EMBL" id="JBBPBN010000001">
    <property type="protein sequence ID" value="KAK9046082.1"/>
    <property type="molecule type" value="Genomic_DNA"/>
</dbReference>
<keyword evidence="3" id="KW-1185">Reference proteome</keyword>
<sequence>MCSGRLLPRIAFRCNSRKPLFPVTTVSILSKKQCLKYTANSRDKENHGSQAEELNWSKKTPEVNMSSPSSEFSAEGIIDLRTMSSNEVDPIQLLEKEVVTYVRFKF</sequence>
<evidence type="ECO:0000256" key="1">
    <source>
        <dbReference type="SAM" id="MobiDB-lite"/>
    </source>
</evidence>
<proteinExistence type="predicted"/>